<name>A0AAV4XXC4_CAEEX</name>
<sequence length="148" mass="17236">MIQETLKDYGNSEYSKLHRAVEKCEGNLPVALAEWETLKERVHHSYHFEKAFAIEFSCEEIEKGHCQSNLIKSSDRSMLSVQSFATFHDDTYAWSSFANFDPNPAIQLWMQDCVRRYHRRSRTDTSLLSNCEEFLECFNAVNLNSLQG</sequence>
<dbReference type="Proteomes" id="UP001054945">
    <property type="component" value="Unassembled WGS sequence"/>
</dbReference>
<accession>A0AAV4XXC4</accession>
<keyword evidence="2" id="KW-1185">Reference proteome</keyword>
<protein>
    <submittedName>
        <fullName evidence="1">Uncharacterized protein</fullName>
    </submittedName>
</protein>
<evidence type="ECO:0000313" key="1">
    <source>
        <dbReference type="EMBL" id="GIY98566.1"/>
    </source>
</evidence>
<organism evidence="1 2">
    <name type="scientific">Caerostris extrusa</name>
    <name type="common">Bark spider</name>
    <name type="synonym">Caerostris bankana</name>
    <dbReference type="NCBI Taxonomy" id="172846"/>
    <lineage>
        <taxon>Eukaryota</taxon>
        <taxon>Metazoa</taxon>
        <taxon>Ecdysozoa</taxon>
        <taxon>Arthropoda</taxon>
        <taxon>Chelicerata</taxon>
        <taxon>Arachnida</taxon>
        <taxon>Araneae</taxon>
        <taxon>Araneomorphae</taxon>
        <taxon>Entelegynae</taxon>
        <taxon>Araneoidea</taxon>
        <taxon>Araneidae</taxon>
        <taxon>Caerostris</taxon>
    </lineage>
</organism>
<dbReference type="EMBL" id="BPLR01018311">
    <property type="protein sequence ID" value="GIY98566.1"/>
    <property type="molecule type" value="Genomic_DNA"/>
</dbReference>
<dbReference type="AlphaFoldDB" id="A0AAV4XXC4"/>
<comment type="caution">
    <text evidence="1">The sequence shown here is derived from an EMBL/GenBank/DDBJ whole genome shotgun (WGS) entry which is preliminary data.</text>
</comment>
<reference evidence="1 2" key="1">
    <citation type="submission" date="2021-06" db="EMBL/GenBank/DDBJ databases">
        <title>Caerostris extrusa draft genome.</title>
        <authorList>
            <person name="Kono N."/>
            <person name="Arakawa K."/>
        </authorList>
    </citation>
    <scope>NUCLEOTIDE SEQUENCE [LARGE SCALE GENOMIC DNA]</scope>
</reference>
<evidence type="ECO:0000313" key="2">
    <source>
        <dbReference type="Proteomes" id="UP001054945"/>
    </source>
</evidence>
<proteinExistence type="predicted"/>
<gene>
    <name evidence="1" type="ORF">CEXT_23191</name>
</gene>